<organism evidence="8 9">
    <name type="scientific">Jannaschia donghaensis</name>
    <dbReference type="NCBI Taxonomy" id="420998"/>
    <lineage>
        <taxon>Bacteria</taxon>
        <taxon>Pseudomonadati</taxon>
        <taxon>Pseudomonadota</taxon>
        <taxon>Alphaproteobacteria</taxon>
        <taxon>Rhodobacterales</taxon>
        <taxon>Roseobacteraceae</taxon>
        <taxon>Jannaschia</taxon>
    </lineage>
</organism>
<feature type="transmembrane region" description="Helical" evidence="6">
    <location>
        <begin position="7"/>
        <end position="27"/>
    </location>
</feature>
<dbReference type="InterPro" id="IPR011620">
    <property type="entry name" value="Sig_transdc_His_kinase_LytS_TM"/>
</dbReference>
<keyword evidence="3 6" id="KW-0812">Transmembrane</keyword>
<evidence type="ECO:0000256" key="4">
    <source>
        <dbReference type="ARBA" id="ARBA00022989"/>
    </source>
</evidence>
<evidence type="ECO:0000256" key="6">
    <source>
        <dbReference type="SAM" id="Phobius"/>
    </source>
</evidence>
<keyword evidence="4 6" id="KW-1133">Transmembrane helix</keyword>
<evidence type="ECO:0000256" key="3">
    <source>
        <dbReference type="ARBA" id="ARBA00022692"/>
    </source>
</evidence>
<dbReference type="GO" id="GO:0000155">
    <property type="term" value="F:phosphorelay sensor kinase activity"/>
    <property type="evidence" value="ECO:0007669"/>
    <property type="project" value="InterPro"/>
</dbReference>
<name>A0A0M6YKU5_9RHOB</name>
<evidence type="ECO:0000313" key="9">
    <source>
        <dbReference type="Proteomes" id="UP000049222"/>
    </source>
</evidence>
<keyword evidence="9" id="KW-1185">Reference proteome</keyword>
<evidence type="ECO:0000313" key="8">
    <source>
        <dbReference type="EMBL" id="CTQ49887.1"/>
    </source>
</evidence>
<proteinExistence type="predicted"/>
<evidence type="ECO:0000256" key="1">
    <source>
        <dbReference type="ARBA" id="ARBA00004651"/>
    </source>
</evidence>
<evidence type="ECO:0000259" key="7">
    <source>
        <dbReference type="Pfam" id="PF07694"/>
    </source>
</evidence>
<dbReference type="GO" id="GO:0005886">
    <property type="term" value="C:plasma membrane"/>
    <property type="evidence" value="ECO:0007669"/>
    <property type="project" value="UniProtKB-SubCell"/>
</dbReference>
<feature type="transmembrane region" description="Helical" evidence="6">
    <location>
        <begin position="157"/>
        <end position="182"/>
    </location>
</feature>
<sequence length="401" mass="42970">MLTGPVLIDFSGSLAILAMLSVAYGGLHRVLLDKRWLEPILGILFGLIAFVQMHNPVEVYPGMIIDMRNVPLVLAGAFLGGRGLLPCIVIAALARIDIGGVGMLSALAAMTIAGGVGLLWQGVTRGRERGVMALVALGAAASLHLIGAVLLPLDLMIWFLFNAAPLLIGLNFVAIPIVGALLERERKQIRRVETLTRTAGFTIGKGLMAPEAFEWSLNQSSATGSLHGPASAFGIRIRFQGALARFWGKDADIAAMKMFHERLAAVMPAGGIVGWAQEDLVVMAIPKVDAEGARDLLTQIRREVSSTSIAMPGMTPFRLVLDLDVRHYRQLPTLERLVADLSPADIKIVGQSGPVLTPTLAQALRRRRSPVVASAPARMFGPQSELFSTFDRLLAARLDVS</sequence>
<protein>
    <submittedName>
        <fullName evidence="8">5TMR of 5TMR-LYT</fullName>
    </submittedName>
</protein>
<gene>
    <name evidence="8" type="ORF">JDO7802_01904</name>
</gene>
<evidence type="ECO:0000256" key="5">
    <source>
        <dbReference type="ARBA" id="ARBA00023136"/>
    </source>
</evidence>
<keyword evidence="5 6" id="KW-0472">Membrane</keyword>
<dbReference type="GO" id="GO:0071555">
    <property type="term" value="P:cell wall organization"/>
    <property type="evidence" value="ECO:0007669"/>
    <property type="project" value="InterPro"/>
</dbReference>
<feature type="transmembrane region" description="Helical" evidence="6">
    <location>
        <begin position="72"/>
        <end position="94"/>
    </location>
</feature>
<dbReference type="RefSeq" id="WP_055084977.1">
    <property type="nucleotide sequence ID" value="NZ_CXSU01000012.1"/>
</dbReference>
<dbReference type="Pfam" id="PF07694">
    <property type="entry name" value="5TM-5TMR_LYT"/>
    <property type="match status" value="1"/>
</dbReference>
<dbReference type="Proteomes" id="UP000049222">
    <property type="component" value="Unassembled WGS sequence"/>
</dbReference>
<dbReference type="STRING" id="420998.JDO7802_01904"/>
<dbReference type="EMBL" id="CXSU01000012">
    <property type="protein sequence ID" value="CTQ49887.1"/>
    <property type="molecule type" value="Genomic_DNA"/>
</dbReference>
<feature type="transmembrane region" description="Helical" evidence="6">
    <location>
        <begin position="131"/>
        <end position="151"/>
    </location>
</feature>
<dbReference type="AlphaFoldDB" id="A0A0M6YKU5"/>
<feature type="transmembrane region" description="Helical" evidence="6">
    <location>
        <begin position="39"/>
        <end position="60"/>
    </location>
</feature>
<evidence type="ECO:0000256" key="2">
    <source>
        <dbReference type="ARBA" id="ARBA00022475"/>
    </source>
</evidence>
<accession>A0A0M6YKU5</accession>
<keyword evidence="2" id="KW-1003">Cell membrane</keyword>
<feature type="domain" description="Signal transduction histidine kinase 5TM receptor LytS transmembrane region" evidence="7">
    <location>
        <begin position="40"/>
        <end position="184"/>
    </location>
</feature>
<reference evidence="8 9" key="1">
    <citation type="submission" date="2015-07" db="EMBL/GenBank/DDBJ databases">
        <authorList>
            <person name="Noorani M."/>
        </authorList>
    </citation>
    <scope>NUCLEOTIDE SEQUENCE [LARGE SCALE GENOMIC DNA]</scope>
    <source>
        <strain evidence="8 9">CECT 7802</strain>
    </source>
</reference>
<dbReference type="OrthoDB" id="7820220at2"/>
<feature type="transmembrane region" description="Helical" evidence="6">
    <location>
        <begin position="100"/>
        <end position="119"/>
    </location>
</feature>
<comment type="subcellular location">
    <subcellularLocation>
        <location evidence="1">Cell membrane</location>
        <topology evidence="1">Multi-pass membrane protein</topology>
    </subcellularLocation>
</comment>